<gene>
    <name evidence="2" type="ORF">KAK11_09975</name>
</gene>
<keyword evidence="3" id="KW-1185">Reference proteome</keyword>
<dbReference type="RefSeq" id="WP_210808784.1">
    <property type="nucleotide sequence ID" value="NZ_JAGQDG010000003.1"/>
</dbReference>
<dbReference type="PROSITE" id="PS51318">
    <property type="entry name" value="TAT"/>
    <property type="match status" value="1"/>
</dbReference>
<protein>
    <submittedName>
        <fullName evidence="2">TlpA family protein disulfide reductase</fullName>
    </submittedName>
</protein>
<dbReference type="InterPro" id="IPR036249">
    <property type="entry name" value="Thioredoxin-like_sf"/>
</dbReference>
<organism evidence="2 3">
    <name type="scientific">Ideonella paludis</name>
    <dbReference type="NCBI Taxonomy" id="1233411"/>
    <lineage>
        <taxon>Bacteria</taxon>
        <taxon>Pseudomonadati</taxon>
        <taxon>Pseudomonadota</taxon>
        <taxon>Betaproteobacteria</taxon>
        <taxon>Burkholderiales</taxon>
        <taxon>Sphaerotilaceae</taxon>
        <taxon>Ideonella</taxon>
    </lineage>
</organism>
<feature type="domain" description="Thioredoxin" evidence="1">
    <location>
        <begin position="27"/>
        <end position="167"/>
    </location>
</feature>
<dbReference type="PANTHER" id="PTHR42852:SF18">
    <property type="entry name" value="CHROMOSOME UNDETERMINED SCAFFOLD_47, WHOLE GENOME SHOTGUN SEQUENCE"/>
    <property type="match status" value="1"/>
</dbReference>
<dbReference type="PANTHER" id="PTHR42852">
    <property type="entry name" value="THIOL:DISULFIDE INTERCHANGE PROTEIN DSBE"/>
    <property type="match status" value="1"/>
</dbReference>
<reference evidence="2 3" key="1">
    <citation type="submission" date="2021-04" db="EMBL/GenBank/DDBJ databases">
        <title>The genome sequence of type strain Ideonella paludis KCTC 32238.</title>
        <authorList>
            <person name="Liu Y."/>
        </authorList>
    </citation>
    <scope>NUCLEOTIDE SEQUENCE [LARGE SCALE GENOMIC DNA]</scope>
    <source>
        <strain evidence="2 3">KCTC 32238</strain>
    </source>
</reference>
<evidence type="ECO:0000313" key="2">
    <source>
        <dbReference type="EMBL" id="MBQ0935656.1"/>
    </source>
</evidence>
<dbReference type="InterPro" id="IPR013740">
    <property type="entry name" value="Redoxin"/>
</dbReference>
<dbReference type="Pfam" id="PF08534">
    <property type="entry name" value="Redoxin"/>
    <property type="match status" value="1"/>
</dbReference>
<dbReference type="InterPro" id="IPR006311">
    <property type="entry name" value="TAT_signal"/>
</dbReference>
<dbReference type="Gene3D" id="3.40.30.10">
    <property type="entry name" value="Glutaredoxin"/>
    <property type="match status" value="1"/>
</dbReference>
<sequence>MSDLLTRRQSLQGLALWVGGGLAATPAWAGESVPALSLPKADGSVVPLLSPTSKLTYVDFWASWCGPCRQSFPWMNKLHQRFKDKGLSIVAVNLDAKRADADRFLAEMPAQFTVLFDATGRSAREFQVKGMPSSMLVNAQRELVWRHTGFKESDAAGIETRLAQALGLA</sequence>
<comment type="caution">
    <text evidence="2">The sequence shown here is derived from an EMBL/GenBank/DDBJ whole genome shotgun (WGS) entry which is preliminary data.</text>
</comment>
<dbReference type="InterPro" id="IPR013766">
    <property type="entry name" value="Thioredoxin_domain"/>
</dbReference>
<evidence type="ECO:0000259" key="1">
    <source>
        <dbReference type="PROSITE" id="PS51352"/>
    </source>
</evidence>
<proteinExistence type="predicted"/>
<dbReference type="PROSITE" id="PS51352">
    <property type="entry name" value="THIOREDOXIN_2"/>
    <property type="match status" value="1"/>
</dbReference>
<evidence type="ECO:0000313" key="3">
    <source>
        <dbReference type="Proteomes" id="UP000672097"/>
    </source>
</evidence>
<dbReference type="SUPFAM" id="SSF52833">
    <property type="entry name" value="Thioredoxin-like"/>
    <property type="match status" value="1"/>
</dbReference>
<dbReference type="EMBL" id="JAGQDG010000003">
    <property type="protein sequence ID" value="MBQ0935656.1"/>
    <property type="molecule type" value="Genomic_DNA"/>
</dbReference>
<dbReference type="InterPro" id="IPR050553">
    <property type="entry name" value="Thioredoxin_ResA/DsbE_sf"/>
</dbReference>
<accession>A0ABS5DWZ4</accession>
<dbReference type="CDD" id="cd02966">
    <property type="entry name" value="TlpA_like_family"/>
    <property type="match status" value="1"/>
</dbReference>
<name>A0ABS5DWZ4_9BURK</name>
<dbReference type="Proteomes" id="UP000672097">
    <property type="component" value="Unassembled WGS sequence"/>
</dbReference>